<dbReference type="VEuPathDB" id="PlasmoDB:PmUG01_08036900"/>
<dbReference type="Proteomes" id="UP000219799">
    <property type="component" value="Chromosome 8"/>
</dbReference>
<keyword evidence="3" id="KW-0540">Nuclease</keyword>
<dbReference type="GO" id="GO:0000175">
    <property type="term" value="F:3'-5'-RNA exonuclease activity"/>
    <property type="evidence" value="ECO:0007669"/>
    <property type="project" value="TreeGrafter"/>
</dbReference>
<proteinExistence type="predicted"/>
<feature type="region of interest" description="Disordered" evidence="1">
    <location>
        <begin position="252"/>
        <end position="300"/>
    </location>
</feature>
<dbReference type="Gene3D" id="3.60.10.10">
    <property type="entry name" value="Endonuclease/exonuclease/phosphatase"/>
    <property type="match status" value="1"/>
</dbReference>
<dbReference type="PANTHER" id="PTHR12121:SF37">
    <property type="entry name" value="2',5'-PHOSPHODIESTERASE 12"/>
    <property type="match status" value="1"/>
</dbReference>
<keyword evidence="3" id="KW-0378">Hydrolase</keyword>
<dbReference type="InterPro" id="IPR036691">
    <property type="entry name" value="Endo/exonu/phosph_ase_sf"/>
</dbReference>
<dbReference type="Pfam" id="PF03372">
    <property type="entry name" value="Exo_endo_phos"/>
    <property type="match status" value="1"/>
</dbReference>
<dbReference type="GO" id="GO:0000288">
    <property type="term" value="P:nuclear-transcribed mRNA catabolic process, deadenylation-dependent decay"/>
    <property type="evidence" value="ECO:0007669"/>
    <property type="project" value="TreeGrafter"/>
</dbReference>
<protein>
    <submittedName>
        <fullName evidence="3">Endonuclease/exonuclease/phosphatase family protein, putative</fullName>
    </submittedName>
</protein>
<sequence length="909" mass="106782">MLCLTCTQHNIVKYMLSARLNTIHQRQKKINNYNIIKRDIPSTGKKLVHVVPRKNYGFINKSRLLTPIIKIKLNNKRSNFNYSNKTPELKLNQIYSSCLFILPLSEETGKKKKKSSYTPSNNNNNNNNNFLPKMSHNICQPKPNDSYITEKKSEKSQDEGMIEASFMNNGEDNIIKSISNNLKEVHDNYNTNSSVVIEGNYENFGDEFIKKKVGTHLIDALNRCKDYYVQMNSTTSKQFFTNDDIEYCKEETSTNRKKRMYSHNESNNNNNNNNNNSNSNSNSNNNNNVSGSARGYGDENVSYSDNGKGCKIFSIEELENMRRNSNYLKINETENEDYSIELYFDFKELKLLRKKSETLKSLINRLILNLRKLEKNDKRKKKKKKMNEEKNEHEVPSKEEVKNENVINCIQFFDNENNLIDENTILKDIIDKLKYVCINDLKISIFKGLYDLKQIYISMDVFNGHPIIPANVPVNDIDNYVYYWVCSSDKNIIKSCELFYKASKEDISKKIQLVIYNKENPFFFYITEEIEVNPNAFEEELKLKEKRYMDFKKLNMDNDNDNVIRILSYNILAPIYTNTKYALEYMFKNVEECYLKTNYRSHLLIHDINYDYDIISLQEVSEHLHSNLFSIYLHEKFYSSYKGKNNYGNDGCSLFVNKKKFSLIEYKNYEFKEVIKIPDLKDVYDRFISLSQDLVEIIREIKTIFQVGIYVHNNTGSIFLIANTHLYFHSLAQHIRAIQSYCILYILEVLKNKYKQEYSKNVYVVLNGDFNTNFESEVFSFLEGKDISSNSDVWMNSKLFKKEYDDLNTYPTLFELKKDEENSTEQVIGPSLNRQKFLPLYSAYKKGDISYTNWNNNFIDVLDYIFLSPGIKVRRILKGLDQKYFDKYKGLLSPINPSDHLSIAAEVEI</sequence>
<feature type="region of interest" description="Disordered" evidence="1">
    <location>
        <begin position="111"/>
        <end position="136"/>
    </location>
</feature>
<organism evidence="3 4">
    <name type="scientific">Plasmodium malariae</name>
    <dbReference type="NCBI Taxonomy" id="5858"/>
    <lineage>
        <taxon>Eukaryota</taxon>
        <taxon>Sar</taxon>
        <taxon>Alveolata</taxon>
        <taxon>Apicomplexa</taxon>
        <taxon>Aconoidasida</taxon>
        <taxon>Haemosporida</taxon>
        <taxon>Plasmodiidae</taxon>
        <taxon>Plasmodium</taxon>
        <taxon>Plasmodium (Plasmodium)</taxon>
    </lineage>
</organism>
<dbReference type="EMBL" id="LT594496">
    <property type="protein sequence ID" value="SBT79281.1"/>
    <property type="molecule type" value="Genomic_DNA"/>
</dbReference>
<reference evidence="3 4" key="1">
    <citation type="submission" date="2016-06" db="EMBL/GenBank/DDBJ databases">
        <authorList>
            <consortium name="Pathogen Informatics"/>
        </authorList>
    </citation>
    <scope>NUCLEOTIDE SEQUENCE [LARGE SCALE GENOMIC DNA]</scope>
    <source>
        <strain evidence="3">PmlGA01</strain>
    </source>
</reference>
<dbReference type="InterPro" id="IPR050410">
    <property type="entry name" value="CCR4/nocturin_mRNA_transcr"/>
</dbReference>
<dbReference type="GO" id="GO:0005739">
    <property type="term" value="C:mitochondrion"/>
    <property type="evidence" value="ECO:0007669"/>
    <property type="project" value="TreeGrafter"/>
</dbReference>
<accession>A0A1C3KYF4</accession>
<gene>
    <name evidence="3" type="primary">PmlGA01_080024300</name>
    <name evidence="3" type="ORF">PMLGA01_080024300</name>
</gene>
<dbReference type="AlphaFoldDB" id="A0A1C3KYF4"/>
<evidence type="ECO:0000313" key="3">
    <source>
        <dbReference type="EMBL" id="SBT79281.1"/>
    </source>
</evidence>
<dbReference type="SUPFAM" id="SSF56219">
    <property type="entry name" value="DNase I-like"/>
    <property type="match status" value="1"/>
</dbReference>
<keyword evidence="3" id="KW-0269">Exonuclease</keyword>
<evidence type="ECO:0000256" key="1">
    <source>
        <dbReference type="SAM" id="MobiDB-lite"/>
    </source>
</evidence>
<evidence type="ECO:0000313" key="4">
    <source>
        <dbReference type="Proteomes" id="UP000219799"/>
    </source>
</evidence>
<name>A0A1C3KYF4_PLAMA</name>
<feature type="compositionally biased region" description="Basic and acidic residues" evidence="1">
    <location>
        <begin position="386"/>
        <end position="397"/>
    </location>
</feature>
<dbReference type="PANTHER" id="PTHR12121">
    <property type="entry name" value="CARBON CATABOLITE REPRESSOR PROTEIN 4"/>
    <property type="match status" value="1"/>
</dbReference>
<evidence type="ECO:0000259" key="2">
    <source>
        <dbReference type="Pfam" id="PF03372"/>
    </source>
</evidence>
<feature type="domain" description="Endonuclease/exonuclease/phosphatase" evidence="2">
    <location>
        <begin position="596"/>
        <end position="900"/>
    </location>
</feature>
<feature type="compositionally biased region" description="Low complexity" evidence="1">
    <location>
        <begin position="266"/>
        <end position="288"/>
    </location>
</feature>
<dbReference type="GO" id="GO:0004519">
    <property type="term" value="F:endonuclease activity"/>
    <property type="evidence" value="ECO:0007669"/>
    <property type="project" value="UniProtKB-KW"/>
</dbReference>
<feature type="region of interest" description="Disordered" evidence="1">
    <location>
        <begin position="378"/>
        <end position="397"/>
    </location>
</feature>
<keyword evidence="3" id="KW-0255">Endonuclease</keyword>
<dbReference type="InterPro" id="IPR005135">
    <property type="entry name" value="Endo/exonuclease/phosphatase"/>
</dbReference>